<dbReference type="InterPro" id="IPR002110">
    <property type="entry name" value="Ankyrin_rpt"/>
</dbReference>
<feature type="region of interest" description="Disordered" evidence="4">
    <location>
        <begin position="862"/>
        <end position="885"/>
    </location>
</feature>
<dbReference type="InterPro" id="IPR051642">
    <property type="entry name" value="SWI6-like"/>
</dbReference>
<dbReference type="PROSITE" id="PS51299">
    <property type="entry name" value="HTH_APSES"/>
    <property type="match status" value="1"/>
</dbReference>
<reference evidence="6" key="1">
    <citation type="submission" date="2022-07" db="EMBL/GenBank/DDBJ databases">
        <title>Phylogenomic reconstructions and comparative analyses of Kickxellomycotina fungi.</title>
        <authorList>
            <person name="Reynolds N.K."/>
            <person name="Stajich J.E."/>
            <person name="Barry K."/>
            <person name="Grigoriev I.V."/>
            <person name="Crous P."/>
            <person name="Smith M.E."/>
        </authorList>
    </citation>
    <scope>NUCLEOTIDE SEQUENCE</scope>
    <source>
        <strain evidence="6">RSA 476</strain>
    </source>
</reference>
<sequence>MSVGAASTGVYVAVYSGIQVYEMECRGIAVMKRHADSWLNATQILKVAGIDKGRRTKILEREVLTGEHEKIQGGYGKYQGTWVPNERGVELCRHYMVHEIMRPILEYDPTASGTRPDQTPTKAELKKLLKSSQKTMQRAGSSSQSVGLKRERSEQQAQAGGSKRLKAVASSAATSPLHSDMLSVAGATRGDSAGPVARCVAPASGIHATAGYSSPVGAWEEASSQTVGESATDMRAKHDRRLLMNIFLNDDPNYIPEWLGQADMSVPQSPIHDSDLPLSAVLSAVAEKTLKIDVDLVIDDQGHTAVHWAATLARIQVLDLLLFQGADARHLNYEGESALVRAVQVTNNYDSQTFPDLLELLHDTIPLTDRTNRTVLHHIAIATGTKGREKAARYYADCLLSWIVRLAGGYQVDHSLVDDTGKALSLDPMRNLPTPTQSSSPGTRRELNDALDSEAELLGSASVDPARNADFVAFLNLQDINGDTALNLAARYGDRAVMRMILDAGASPTIPNTGGLCPLHFGVGELIEPGASSTAFVAGMPYNDDDHPVSSSPTLATRYRVPPLNPLSPSNGLLALPQTPLRLAAVRGGGGTGRGLLSSPARTNGRTPNGNGNGNGMTGPGEVWSPASAELRMHQSVQNIQQIMSELEADFSGEMRIKQEHFDGIKRQLRNTTTELVRARDTIHQLHAKAEQLEGVKSRVGYLEETLARETIAVRTAIAALPSNSKPRMDLEALLDSLLAGSDEDDPQTTAVIEADAGLPLVPSVVLDGLPLDAEFDATTDPAKLAALVEKLRLVNQVYAKRDALLRERVAVLRRRADVSERERQYRQIIASCCEISEADVDIWIDRLVSAVESTDSFADDNLLSPPATVNGTTSHTQEHASQAV</sequence>
<accession>A0A9W8M4J1</accession>
<dbReference type="SMART" id="SM01252">
    <property type="entry name" value="KilA-N"/>
    <property type="match status" value="1"/>
</dbReference>
<evidence type="ECO:0000256" key="2">
    <source>
        <dbReference type="ARBA" id="ARBA00023043"/>
    </source>
</evidence>
<dbReference type="SUPFAM" id="SSF54616">
    <property type="entry name" value="DNA-binding domain of Mlu1-box binding protein MBP1"/>
    <property type="match status" value="1"/>
</dbReference>
<dbReference type="SMART" id="SM00248">
    <property type="entry name" value="ANK"/>
    <property type="match status" value="2"/>
</dbReference>
<evidence type="ECO:0000259" key="5">
    <source>
        <dbReference type="PROSITE" id="PS51299"/>
    </source>
</evidence>
<feature type="region of interest" description="Disordered" evidence="4">
    <location>
        <begin position="589"/>
        <end position="624"/>
    </location>
</feature>
<dbReference type="Pfam" id="PF04383">
    <property type="entry name" value="KilA-N"/>
    <property type="match status" value="1"/>
</dbReference>
<keyword evidence="1" id="KW-0677">Repeat</keyword>
<dbReference type="Pfam" id="PF00023">
    <property type="entry name" value="Ank"/>
    <property type="match status" value="2"/>
</dbReference>
<keyword evidence="2 3" id="KW-0040">ANK repeat</keyword>
<gene>
    <name evidence="6" type="primary">SWI6</name>
    <name evidence="6" type="ORF">GGH94_003993</name>
</gene>
<feature type="region of interest" description="Disordered" evidence="4">
    <location>
        <begin position="424"/>
        <end position="446"/>
    </location>
</feature>
<feature type="repeat" description="ANK" evidence="3">
    <location>
        <begin position="301"/>
        <end position="333"/>
    </location>
</feature>
<feature type="compositionally biased region" description="Polar residues" evidence="4">
    <location>
        <begin position="130"/>
        <end position="146"/>
    </location>
</feature>
<dbReference type="GO" id="GO:0001228">
    <property type="term" value="F:DNA-binding transcription activator activity, RNA polymerase II-specific"/>
    <property type="evidence" value="ECO:0007669"/>
    <property type="project" value="UniProtKB-ARBA"/>
</dbReference>
<name>A0A9W8M4J1_9FUNG</name>
<dbReference type="GO" id="GO:0003677">
    <property type="term" value="F:DNA binding"/>
    <property type="evidence" value="ECO:0007669"/>
    <property type="project" value="InterPro"/>
</dbReference>
<feature type="repeat" description="ANK" evidence="3">
    <location>
        <begin position="481"/>
        <end position="513"/>
    </location>
</feature>
<dbReference type="InterPro" id="IPR036770">
    <property type="entry name" value="Ankyrin_rpt-contain_sf"/>
</dbReference>
<feature type="compositionally biased region" description="Polar residues" evidence="4">
    <location>
        <begin position="433"/>
        <end position="442"/>
    </location>
</feature>
<dbReference type="Gene3D" id="3.10.260.10">
    <property type="entry name" value="Transcription regulator HTH, APSES-type DNA-binding domain"/>
    <property type="match status" value="1"/>
</dbReference>
<feature type="domain" description="HTH APSES-type" evidence="5">
    <location>
        <begin position="10"/>
        <end position="116"/>
    </location>
</feature>
<keyword evidence="7" id="KW-1185">Reference proteome</keyword>
<dbReference type="GO" id="GO:0033309">
    <property type="term" value="C:SBF transcription complex"/>
    <property type="evidence" value="ECO:0007669"/>
    <property type="project" value="TreeGrafter"/>
</dbReference>
<proteinExistence type="predicted"/>
<dbReference type="InterPro" id="IPR036887">
    <property type="entry name" value="HTH_APSES_sf"/>
</dbReference>
<evidence type="ECO:0000313" key="7">
    <source>
        <dbReference type="Proteomes" id="UP001140074"/>
    </source>
</evidence>
<dbReference type="FunFam" id="3.10.260.10:FF:000001">
    <property type="entry name" value="APSES transcription factor (MbpA)"/>
    <property type="match status" value="1"/>
</dbReference>
<evidence type="ECO:0000256" key="1">
    <source>
        <dbReference type="ARBA" id="ARBA00022737"/>
    </source>
</evidence>
<evidence type="ECO:0000256" key="3">
    <source>
        <dbReference type="PROSITE-ProRule" id="PRU00023"/>
    </source>
</evidence>
<feature type="region of interest" description="Disordered" evidence="4">
    <location>
        <begin position="129"/>
        <end position="172"/>
    </location>
</feature>
<dbReference type="PANTHER" id="PTHR43828:SF3">
    <property type="entry name" value="CHROMO DOMAIN-CONTAINING PROTEIN"/>
    <property type="match status" value="1"/>
</dbReference>
<organism evidence="6 7">
    <name type="scientific">Coemansia aciculifera</name>
    <dbReference type="NCBI Taxonomy" id="417176"/>
    <lineage>
        <taxon>Eukaryota</taxon>
        <taxon>Fungi</taxon>
        <taxon>Fungi incertae sedis</taxon>
        <taxon>Zoopagomycota</taxon>
        <taxon>Kickxellomycotina</taxon>
        <taxon>Kickxellomycetes</taxon>
        <taxon>Kickxellales</taxon>
        <taxon>Kickxellaceae</taxon>
        <taxon>Coemansia</taxon>
    </lineage>
</organism>
<dbReference type="SUPFAM" id="SSF48403">
    <property type="entry name" value="Ankyrin repeat"/>
    <property type="match status" value="1"/>
</dbReference>
<feature type="compositionally biased region" description="Polar residues" evidence="4">
    <location>
        <begin position="868"/>
        <end position="885"/>
    </location>
</feature>
<dbReference type="PROSITE" id="PS50088">
    <property type="entry name" value="ANK_REPEAT"/>
    <property type="match status" value="2"/>
</dbReference>
<evidence type="ECO:0000256" key="4">
    <source>
        <dbReference type="SAM" id="MobiDB-lite"/>
    </source>
</evidence>
<dbReference type="PANTHER" id="PTHR43828">
    <property type="entry name" value="ASPARAGINASE"/>
    <property type="match status" value="1"/>
</dbReference>
<dbReference type="Proteomes" id="UP001140074">
    <property type="component" value="Unassembled WGS sequence"/>
</dbReference>
<protein>
    <submittedName>
        <fullName evidence="6">Transcriptional regulator swi6</fullName>
    </submittedName>
</protein>
<dbReference type="PROSITE" id="PS50297">
    <property type="entry name" value="ANK_REP_REGION"/>
    <property type="match status" value="2"/>
</dbReference>
<dbReference type="EMBL" id="JANBUY010000147">
    <property type="protein sequence ID" value="KAJ2862874.1"/>
    <property type="molecule type" value="Genomic_DNA"/>
</dbReference>
<dbReference type="Gene3D" id="1.25.40.20">
    <property type="entry name" value="Ankyrin repeat-containing domain"/>
    <property type="match status" value="1"/>
</dbReference>
<dbReference type="InterPro" id="IPR003163">
    <property type="entry name" value="Tscrpt_reg_HTH_APSES-type"/>
</dbReference>
<dbReference type="GO" id="GO:0030907">
    <property type="term" value="C:MBF transcription complex"/>
    <property type="evidence" value="ECO:0007669"/>
    <property type="project" value="TreeGrafter"/>
</dbReference>
<dbReference type="InterPro" id="IPR018004">
    <property type="entry name" value="KilA/APSES_HTH"/>
</dbReference>
<comment type="caution">
    <text evidence="6">The sequence shown here is derived from an EMBL/GenBank/DDBJ whole genome shotgun (WGS) entry which is preliminary data.</text>
</comment>
<dbReference type="AlphaFoldDB" id="A0A9W8M4J1"/>
<evidence type="ECO:0000313" key="6">
    <source>
        <dbReference type="EMBL" id="KAJ2862874.1"/>
    </source>
</evidence>